<keyword evidence="1" id="KW-0805">Transcription regulation</keyword>
<dbReference type="InterPro" id="IPR025997">
    <property type="entry name" value="SBP_2_dom"/>
</dbReference>
<dbReference type="Proteomes" id="UP001064262">
    <property type="component" value="Unassembled WGS sequence"/>
</dbReference>
<feature type="domain" description="HTH lacI-type" evidence="4">
    <location>
        <begin position="4"/>
        <end position="61"/>
    </location>
</feature>
<evidence type="ECO:0000313" key="5">
    <source>
        <dbReference type="EMBL" id="MCU5777568.1"/>
    </source>
</evidence>
<protein>
    <submittedName>
        <fullName evidence="5">LacI family DNA-binding transcriptional regulator</fullName>
    </submittedName>
</protein>
<evidence type="ECO:0000313" key="6">
    <source>
        <dbReference type="Proteomes" id="UP001064262"/>
    </source>
</evidence>
<dbReference type="PROSITE" id="PS50932">
    <property type="entry name" value="HTH_LACI_2"/>
    <property type="match status" value="1"/>
</dbReference>
<dbReference type="CDD" id="cd01392">
    <property type="entry name" value="HTH_LacI"/>
    <property type="match status" value="1"/>
</dbReference>
<dbReference type="Pfam" id="PF13407">
    <property type="entry name" value="Peripla_BP_4"/>
    <property type="match status" value="1"/>
</dbReference>
<dbReference type="CDD" id="cd06307">
    <property type="entry name" value="PBP1_sugar_binding"/>
    <property type="match status" value="1"/>
</dbReference>
<dbReference type="RefSeq" id="WP_267141189.1">
    <property type="nucleotide sequence ID" value="NZ_JAODIL010000053.1"/>
</dbReference>
<organism evidence="5 6">
    <name type="scientific">Winslowiella arboricola</name>
    <dbReference type="NCBI Taxonomy" id="2978220"/>
    <lineage>
        <taxon>Bacteria</taxon>
        <taxon>Pseudomonadati</taxon>
        <taxon>Pseudomonadota</taxon>
        <taxon>Gammaproteobacteria</taxon>
        <taxon>Enterobacterales</taxon>
        <taxon>Erwiniaceae</taxon>
        <taxon>Winslowiella</taxon>
    </lineage>
</organism>
<dbReference type="GO" id="GO:0000976">
    <property type="term" value="F:transcription cis-regulatory region binding"/>
    <property type="evidence" value="ECO:0007669"/>
    <property type="project" value="TreeGrafter"/>
</dbReference>
<evidence type="ECO:0000259" key="4">
    <source>
        <dbReference type="PROSITE" id="PS50932"/>
    </source>
</evidence>
<dbReference type="InterPro" id="IPR000843">
    <property type="entry name" value="HTH_LacI"/>
</dbReference>
<sequence length="343" mass="37628">MKNSTIKDIAREAGVGVATVDRVLNRRAPVRQETENKVLATAQRLGYRFPQGNPAAASVIKTGVKIKMGFILLPGDYSFYARLGEQLRQHAAPWHDDDCPPEFCFHAINAIEAMAETIRDLATRVEVIGLVALDNALIRHAVEEVTRKGVKVFALLSDLSPCGHSGYIGLDNRKAGRTAAWAVAKMGSNAGKIGIIIGDNQFLCQETCEISFRSWLRERGTPYQVLEPIRSRENIECGYQATKKLLQEHADLTVIYAPCGGIEGVVTALKESGRQQAITMICHGPFENDHLALINGDIDLLLNHRLTEFSAAVIGAFRQSLFEPAGGFINLTCPFELLTPENC</sequence>
<proteinExistence type="predicted"/>
<dbReference type="AlphaFoldDB" id="A0A9J6PPM6"/>
<keyword evidence="2 5" id="KW-0238">DNA-binding</keyword>
<dbReference type="GO" id="GO:0055085">
    <property type="term" value="P:transmembrane transport"/>
    <property type="evidence" value="ECO:0007669"/>
    <property type="project" value="UniProtKB-ARBA"/>
</dbReference>
<keyword evidence="3" id="KW-0804">Transcription</keyword>
<dbReference type="SUPFAM" id="SSF53822">
    <property type="entry name" value="Periplasmic binding protein-like I"/>
    <property type="match status" value="1"/>
</dbReference>
<dbReference type="InterPro" id="IPR010982">
    <property type="entry name" value="Lambda_DNA-bd_dom_sf"/>
</dbReference>
<dbReference type="PROSITE" id="PS00356">
    <property type="entry name" value="HTH_LACI_1"/>
    <property type="match status" value="1"/>
</dbReference>
<evidence type="ECO:0000256" key="1">
    <source>
        <dbReference type="ARBA" id="ARBA00023015"/>
    </source>
</evidence>
<dbReference type="Gene3D" id="1.10.260.40">
    <property type="entry name" value="lambda repressor-like DNA-binding domains"/>
    <property type="match status" value="1"/>
</dbReference>
<dbReference type="EMBL" id="JAODIM010000039">
    <property type="protein sequence ID" value="MCU5777568.1"/>
    <property type="molecule type" value="Genomic_DNA"/>
</dbReference>
<dbReference type="InterPro" id="IPR028082">
    <property type="entry name" value="Peripla_BP_I"/>
</dbReference>
<accession>A0A9J6PPM6</accession>
<evidence type="ECO:0000256" key="2">
    <source>
        <dbReference type="ARBA" id="ARBA00023125"/>
    </source>
</evidence>
<dbReference type="Pfam" id="PF00356">
    <property type="entry name" value="LacI"/>
    <property type="match status" value="1"/>
</dbReference>
<name>A0A9J6PPM6_9GAMM</name>
<dbReference type="Gene3D" id="3.40.50.2300">
    <property type="match status" value="2"/>
</dbReference>
<dbReference type="SUPFAM" id="SSF47413">
    <property type="entry name" value="lambda repressor-like DNA-binding domains"/>
    <property type="match status" value="1"/>
</dbReference>
<comment type="caution">
    <text evidence="5">The sequence shown here is derived from an EMBL/GenBank/DDBJ whole genome shotgun (WGS) entry which is preliminary data.</text>
</comment>
<dbReference type="PANTHER" id="PTHR30146">
    <property type="entry name" value="LACI-RELATED TRANSCRIPTIONAL REPRESSOR"/>
    <property type="match status" value="1"/>
</dbReference>
<dbReference type="PRINTS" id="PR00036">
    <property type="entry name" value="HTHLACI"/>
</dbReference>
<dbReference type="SMART" id="SM00354">
    <property type="entry name" value="HTH_LACI"/>
    <property type="match status" value="1"/>
</dbReference>
<evidence type="ECO:0000256" key="3">
    <source>
        <dbReference type="ARBA" id="ARBA00023163"/>
    </source>
</evidence>
<dbReference type="PANTHER" id="PTHR30146:SF152">
    <property type="entry name" value="TRANSCRIPTIONAL REGULATORY PROTEIN"/>
    <property type="match status" value="1"/>
</dbReference>
<dbReference type="GO" id="GO:0003700">
    <property type="term" value="F:DNA-binding transcription factor activity"/>
    <property type="evidence" value="ECO:0007669"/>
    <property type="project" value="TreeGrafter"/>
</dbReference>
<reference evidence="5" key="1">
    <citation type="submission" date="2022-09" db="EMBL/GenBank/DDBJ databases">
        <title>Winslowiella arboricola sp. nov., isolated from bleeding cankers on broadleaf hosts.</title>
        <authorList>
            <person name="Brady C."/>
            <person name="Kaur S."/>
            <person name="Crampton B."/>
            <person name="Maddock D."/>
            <person name="Arnold D."/>
            <person name="Denman S."/>
        </authorList>
    </citation>
    <scope>NUCLEOTIDE SEQUENCE</scope>
    <source>
        <strain evidence="5">BAC 15a-03b</strain>
    </source>
</reference>
<keyword evidence="6" id="KW-1185">Reference proteome</keyword>
<gene>
    <name evidence="5" type="ORF">N5923_08695</name>
</gene>